<feature type="compositionally biased region" description="Acidic residues" evidence="1">
    <location>
        <begin position="215"/>
        <end position="229"/>
    </location>
</feature>
<reference evidence="2" key="2">
    <citation type="submission" date="2022-01" db="EMBL/GenBank/DDBJ databases">
        <authorList>
            <person name="Zivanovic Y."/>
            <person name="Moreira D."/>
            <person name="Lopez-Garcia P."/>
        </authorList>
    </citation>
    <scope>NUCLEOTIDE SEQUENCE</scope>
    <source>
        <strain evidence="2">G9</strain>
    </source>
</reference>
<dbReference type="RefSeq" id="WP_277865403.1">
    <property type="nucleotide sequence ID" value="NZ_JAKKUT010000001.1"/>
</dbReference>
<accession>A0ABT6EX48</accession>
<protein>
    <submittedName>
        <fullName evidence="2">DUF4340 domain-containing protein</fullName>
    </submittedName>
</protein>
<feature type="region of interest" description="Disordered" evidence="1">
    <location>
        <begin position="178"/>
        <end position="229"/>
    </location>
</feature>
<proteinExistence type="predicted"/>
<evidence type="ECO:0000256" key="1">
    <source>
        <dbReference type="SAM" id="MobiDB-lite"/>
    </source>
</evidence>
<dbReference type="EMBL" id="JAKKUT010000001">
    <property type="protein sequence ID" value="MDG2989480.1"/>
    <property type="molecule type" value="Genomic_DNA"/>
</dbReference>
<evidence type="ECO:0000313" key="2">
    <source>
        <dbReference type="EMBL" id="MDG2989480.1"/>
    </source>
</evidence>
<sequence length="229" mass="25045">MGIGIQSKTLILLSTAIILGGGLYFFEQQLPPPASEVTTADELFTFQESDVIGLRIQTRDGVIELQRDDSGKWKILKPVAGMAEEGAVVFLLNLLATSRSDRSLDVPSQTIYEFGLGQPTATVDITLADQTRHRLFIGNRTFDQEKVYAQVDPPETLLEEMEIVLVSTDLLNAVTRPVSEWQSQPTVSPDLESTLENDSPEPAATGSPPSSLDAQEQEELNTELDSPVD</sequence>
<keyword evidence="3" id="KW-1185">Reference proteome</keyword>
<name>A0ABT6EX48_9SYNE</name>
<comment type="caution">
    <text evidence="2">The sequence shown here is derived from an EMBL/GenBank/DDBJ whole genome shotgun (WGS) entry which is preliminary data.</text>
</comment>
<dbReference type="Proteomes" id="UP001154265">
    <property type="component" value="Unassembled WGS sequence"/>
</dbReference>
<gene>
    <name evidence="2" type="ORF">L3556_00820</name>
</gene>
<evidence type="ECO:0000313" key="3">
    <source>
        <dbReference type="Proteomes" id="UP001154265"/>
    </source>
</evidence>
<organism evidence="2 3">
    <name type="scientific">Candidatus Synechococcus calcipolaris G9</name>
    <dbReference type="NCBI Taxonomy" id="1497997"/>
    <lineage>
        <taxon>Bacteria</taxon>
        <taxon>Bacillati</taxon>
        <taxon>Cyanobacteriota</taxon>
        <taxon>Cyanophyceae</taxon>
        <taxon>Synechococcales</taxon>
        <taxon>Synechococcaceae</taxon>
        <taxon>Synechococcus</taxon>
    </lineage>
</organism>
<reference evidence="2" key="1">
    <citation type="journal article" date="2022" name="Genome Biol. Evol.">
        <title>A New Gene Family Diagnostic for Intracellular Biomineralization of Amorphous Ca Carbonates by Cyanobacteria.</title>
        <authorList>
            <person name="Benzerara K."/>
            <person name="Duprat E."/>
            <person name="Bitard-Feildel T."/>
            <person name="Caumes G."/>
            <person name="Cassier-Chauvat C."/>
            <person name="Chauvat F."/>
            <person name="Dezi M."/>
            <person name="Diop S.I."/>
            <person name="Gaschignard G."/>
            <person name="Gorgen S."/>
            <person name="Gugger M."/>
            <person name="Lopez-Garcia P."/>
            <person name="Millet M."/>
            <person name="Skouri-Panet F."/>
            <person name="Moreira D."/>
            <person name="Callebaut I."/>
        </authorList>
    </citation>
    <scope>NUCLEOTIDE SEQUENCE</scope>
    <source>
        <strain evidence="2">G9</strain>
    </source>
</reference>